<protein>
    <submittedName>
        <fullName evidence="2">Uncharacterized protein</fullName>
    </submittedName>
</protein>
<evidence type="ECO:0000313" key="3">
    <source>
        <dbReference type="Proteomes" id="UP001195483"/>
    </source>
</evidence>
<proteinExistence type="predicted"/>
<organism evidence="2 3">
    <name type="scientific">Potamilus streckersoni</name>
    <dbReference type="NCBI Taxonomy" id="2493646"/>
    <lineage>
        <taxon>Eukaryota</taxon>
        <taxon>Metazoa</taxon>
        <taxon>Spiralia</taxon>
        <taxon>Lophotrochozoa</taxon>
        <taxon>Mollusca</taxon>
        <taxon>Bivalvia</taxon>
        <taxon>Autobranchia</taxon>
        <taxon>Heteroconchia</taxon>
        <taxon>Palaeoheterodonta</taxon>
        <taxon>Unionida</taxon>
        <taxon>Unionoidea</taxon>
        <taxon>Unionidae</taxon>
        <taxon>Ambleminae</taxon>
        <taxon>Lampsilini</taxon>
        <taxon>Potamilus</taxon>
    </lineage>
</organism>
<evidence type="ECO:0000256" key="1">
    <source>
        <dbReference type="SAM" id="Phobius"/>
    </source>
</evidence>
<comment type="caution">
    <text evidence="2">The sequence shown here is derived from an EMBL/GenBank/DDBJ whole genome shotgun (WGS) entry which is preliminary data.</text>
</comment>
<dbReference type="EMBL" id="JAEAOA010000956">
    <property type="protein sequence ID" value="KAK3583234.1"/>
    <property type="molecule type" value="Genomic_DNA"/>
</dbReference>
<accession>A0AAE0S195</accession>
<gene>
    <name evidence="2" type="ORF">CHS0354_015413</name>
</gene>
<reference evidence="2" key="3">
    <citation type="submission" date="2023-05" db="EMBL/GenBank/DDBJ databases">
        <authorList>
            <person name="Smith C.H."/>
        </authorList>
    </citation>
    <scope>NUCLEOTIDE SEQUENCE</scope>
    <source>
        <strain evidence="2">CHS0354</strain>
        <tissue evidence="2">Mantle</tissue>
    </source>
</reference>
<feature type="transmembrane region" description="Helical" evidence="1">
    <location>
        <begin position="94"/>
        <end position="114"/>
    </location>
</feature>
<reference evidence="2" key="2">
    <citation type="journal article" date="2021" name="Genome Biol. Evol.">
        <title>Developing a high-quality reference genome for a parasitic bivalve with doubly uniparental inheritance (Bivalvia: Unionida).</title>
        <authorList>
            <person name="Smith C.H."/>
        </authorList>
    </citation>
    <scope>NUCLEOTIDE SEQUENCE</scope>
    <source>
        <strain evidence="2">CHS0354</strain>
        <tissue evidence="2">Mantle</tissue>
    </source>
</reference>
<keyword evidence="1" id="KW-0472">Membrane</keyword>
<dbReference type="Proteomes" id="UP001195483">
    <property type="component" value="Unassembled WGS sequence"/>
</dbReference>
<feature type="transmembrane region" description="Helical" evidence="1">
    <location>
        <begin position="6"/>
        <end position="27"/>
    </location>
</feature>
<keyword evidence="3" id="KW-1185">Reference proteome</keyword>
<keyword evidence="1" id="KW-1133">Transmembrane helix</keyword>
<name>A0AAE0S195_9BIVA</name>
<dbReference type="AlphaFoldDB" id="A0AAE0S195"/>
<sequence>MCCVFWTNICLVYAVHLHFMMVVAYGYHGVSKLLYHLKALEEKWISLMLTLSTAQDVVDFMCPYVVPSIVYEVYFEAEADTLGDGLSPVLDVKFIYNFLFVVLYSGCFSGIYFCG</sequence>
<reference evidence="2" key="1">
    <citation type="journal article" date="2021" name="Genome Biol. Evol.">
        <title>A High-Quality Reference Genome for a Parasitic Bivalve with Doubly Uniparental Inheritance (Bivalvia: Unionida).</title>
        <authorList>
            <person name="Smith C.H."/>
        </authorList>
    </citation>
    <scope>NUCLEOTIDE SEQUENCE</scope>
    <source>
        <strain evidence="2">CHS0354</strain>
    </source>
</reference>
<evidence type="ECO:0000313" key="2">
    <source>
        <dbReference type="EMBL" id="KAK3583234.1"/>
    </source>
</evidence>
<keyword evidence="1" id="KW-0812">Transmembrane</keyword>